<evidence type="ECO:0008006" key="5">
    <source>
        <dbReference type="Google" id="ProtNLM"/>
    </source>
</evidence>
<dbReference type="KEGG" id="pfy:PFICI_00767"/>
<keyword evidence="2" id="KW-0732">Signal</keyword>
<keyword evidence="4" id="KW-1185">Reference proteome</keyword>
<feature type="chain" id="PRO_5004836289" description="Ecp2 effector protein domain-containing protein" evidence="2">
    <location>
        <begin position="20"/>
        <end position="173"/>
    </location>
</feature>
<dbReference type="HOGENOM" id="CLU_1548136_0_0_1"/>
<dbReference type="EMBL" id="KI912109">
    <property type="protein sequence ID" value="ETS86939.1"/>
    <property type="molecule type" value="Genomic_DNA"/>
</dbReference>
<accession>W3XLR3</accession>
<evidence type="ECO:0000313" key="4">
    <source>
        <dbReference type="Proteomes" id="UP000030651"/>
    </source>
</evidence>
<reference evidence="4" key="1">
    <citation type="journal article" date="2015" name="BMC Genomics">
        <title>Genomic and transcriptomic analysis of the endophytic fungus Pestalotiopsis fici reveals its lifestyle and high potential for synthesis of natural products.</title>
        <authorList>
            <person name="Wang X."/>
            <person name="Zhang X."/>
            <person name="Liu L."/>
            <person name="Xiang M."/>
            <person name="Wang W."/>
            <person name="Sun X."/>
            <person name="Che Y."/>
            <person name="Guo L."/>
            <person name="Liu G."/>
            <person name="Guo L."/>
            <person name="Wang C."/>
            <person name="Yin W.B."/>
            <person name="Stadler M."/>
            <person name="Zhang X."/>
            <person name="Liu X."/>
        </authorList>
    </citation>
    <scope>NUCLEOTIDE SEQUENCE [LARGE SCALE GENOMIC DNA]</scope>
    <source>
        <strain evidence="4">W106-1 / CGMCC3.15140</strain>
    </source>
</reference>
<protein>
    <recommendedName>
        <fullName evidence="5">Ecp2 effector protein domain-containing protein</fullName>
    </recommendedName>
</protein>
<sequence length="173" mass="18978">MQFSNALLAIISAAATAQAGCFTRGDGNGQGDGHYGQGLNQYDILSSVAPLLKGHYLSNEERQQCAMDTYQNKWKFYVKASFRDSPHSESVRKTILSLLTFLAACSQNTDGKPNDISEDTVKQYLHNEAYACQYGGKSTQEGHWEIVSDPNPGECVSSSPSSKRDTTVRGWRA</sequence>
<proteinExistence type="predicted"/>
<organism evidence="3 4">
    <name type="scientific">Pestalotiopsis fici (strain W106-1 / CGMCC3.15140)</name>
    <dbReference type="NCBI Taxonomy" id="1229662"/>
    <lineage>
        <taxon>Eukaryota</taxon>
        <taxon>Fungi</taxon>
        <taxon>Dikarya</taxon>
        <taxon>Ascomycota</taxon>
        <taxon>Pezizomycotina</taxon>
        <taxon>Sordariomycetes</taxon>
        <taxon>Xylariomycetidae</taxon>
        <taxon>Amphisphaeriales</taxon>
        <taxon>Sporocadaceae</taxon>
        <taxon>Pestalotiopsis</taxon>
    </lineage>
</organism>
<feature type="signal peptide" evidence="2">
    <location>
        <begin position="1"/>
        <end position="19"/>
    </location>
</feature>
<dbReference type="RefSeq" id="XP_007827539.1">
    <property type="nucleotide sequence ID" value="XM_007829348.1"/>
</dbReference>
<dbReference type="AlphaFoldDB" id="W3XLR3"/>
<dbReference type="OrthoDB" id="4763527at2759"/>
<gene>
    <name evidence="3" type="ORF">PFICI_00767</name>
</gene>
<name>W3XLR3_PESFW</name>
<evidence type="ECO:0000313" key="3">
    <source>
        <dbReference type="EMBL" id="ETS86939.1"/>
    </source>
</evidence>
<feature type="region of interest" description="Disordered" evidence="1">
    <location>
        <begin position="148"/>
        <end position="173"/>
    </location>
</feature>
<dbReference type="InParanoid" id="W3XLR3"/>
<evidence type="ECO:0000256" key="2">
    <source>
        <dbReference type="SAM" id="SignalP"/>
    </source>
</evidence>
<evidence type="ECO:0000256" key="1">
    <source>
        <dbReference type="SAM" id="MobiDB-lite"/>
    </source>
</evidence>
<dbReference type="GeneID" id="19265780"/>
<dbReference type="Proteomes" id="UP000030651">
    <property type="component" value="Unassembled WGS sequence"/>
</dbReference>